<dbReference type="Gene3D" id="3.40.50.880">
    <property type="match status" value="1"/>
</dbReference>
<name>A0A7Y9XSY8_9SPHN</name>
<evidence type="ECO:0000259" key="1">
    <source>
        <dbReference type="Pfam" id="PF06283"/>
    </source>
</evidence>
<protein>
    <recommendedName>
        <fullName evidence="1">ThuA-like domain-containing protein</fullName>
    </recommendedName>
</protein>
<feature type="domain" description="ThuA-like" evidence="1">
    <location>
        <begin position="24"/>
        <end position="220"/>
    </location>
</feature>
<dbReference type="SUPFAM" id="SSF52317">
    <property type="entry name" value="Class I glutamine amidotransferase-like"/>
    <property type="match status" value="1"/>
</dbReference>
<comment type="caution">
    <text evidence="2">The sequence shown here is derived from an EMBL/GenBank/DDBJ whole genome shotgun (WGS) entry which is preliminary data.</text>
</comment>
<organism evidence="2 3">
    <name type="scientific">Novosphingobium marinum</name>
    <dbReference type="NCBI Taxonomy" id="1514948"/>
    <lineage>
        <taxon>Bacteria</taxon>
        <taxon>Pseudomonadati</taxon>
        <taxon>Pseudomonadota</taxon>
        <taxon>Alphaproteobacteria</taxon>
        <taxon>Sphingomonadales</taxon>
        <taxon>Sphingomonadaceae</taxon>
        <taxon>Novosphingobium</taxon>
    </lineage>
</organism>
<dbReference type="InterPro" id="IPR029010">
    <property type="entry name" value="ThuA-like"/>
</dbReference>
<dbReference type="RefSeq" id="WP_179405959.1">
    <property type="nucleotide sequence ID" value="NZ_BMGF01000001.1"/>
</dbReference>
<evidence type="ECO:0000313" key="2">
    <source>
        <dbReference type="EMBL" id="NYH94001.1"/>
    </source>
</evidence>
<dbReference type="AlphaFoldDB" id="A0A7Y9XSY8"/>
<evidence type="ECO:0000313" key="3">
    <source>
        <dbReference type="Proteomes" id="UP000522081"/>
    </source>
</evidence>
<dbReference type="Proteomes" id="UP000522081">
    <property type="component" value="Unassembled WGS sequence"/>
</dbReference>
<gene>
    <name evidence="2" type="ORF">FHS75_000306</name>
</gene>
<keyword evidence="3" id="KW-1185">Reference proteome</keyword>
<reference evidence="2 3" key="1">
    <citation type="submission" date="2020-07" db="EMBL/GenBank/DDBJ databases">
        <title>Genomic Encyclopedia of Type Strains, Phase IV (KMG-IV): sequencing the most valuable type-strain genomes for metagenomic binning, comparative biology and taxonomic classification.</title>
        <authorList>
            <person name="Goeker M."/>
        </authorList>
    </citation>
    <scope>NUCLEOTIDE SEQUENCE [LARGE SCALE GENOMIC DNA]</scope>
    <source>
        <strain evidence="2 3">DSM 29043</strain>
    </source>
</reference>
<accession>A0A7Y9XSY8</accession>
<dbReference type="InterPro" id="IPR029062">
    <property type="entry name" value="Class_I_gatase-like"/>
</dbReference>
<sequence length="264" mass="29691">MTGRADVHLIVRAEYHDADFVRRELLALLAEDTRVRVRCDSDWGNADALGDARMLVTYTSNVFPNDRQRVDLERFLRNGGRWLAIHGSAAHTEFKPPEVDIGGIRLPGLTDTPDRQPEYMDLLGCRFVSHLAQQEIELKPVSEHPLVAGLSPFSVVDEPYILEMRGECEVLLESRFTGEAPGYVEGPWLEDLPRPQMLLHRVGKGEVVYLAPGHACGPYDLRPFIDQMPVQHGPWTNPAFREVLSRAVRWGIRADEFAEAGEAA</sequence>
<dbReference type="EMBL" id="JACBZF010000001">
    <property type="protein sequence ID" value="NYH94001.1"/>
    <property type="molecule type" value="Genomic_DNA"/>
</dbReference>
<dbReference type="Pfam" id="PF06283">
    <property type="entry name" value="ThuA"/>
    <property type="match status" value="1"/>
</dbReference>
<proteinExistence type="predicted"/>